<dbReference type="EC" id="7.1.1.2" evidence="10"/>
<comment type="catalytic activity">
    <reaction evidence="10">
        <text>a ubiquinone + NADH + 5 H(+)(in) = a ubiquinol + NAD(+) + 4 H(+)(out)</text>
        <dbReference type="Rhea" id="RHEA:29091"/>
        <dbReference type="Rhea" id="RHEA-COMP:9565"/>
        <dbReference type="Rhea" id="RHEA-COMP:9566"/>
        <dbReference type="ChEBI" id="CHEBI:15378"/>
        <dbReference type="ChEBI" id="CHEBI:16389"/>
        <dbReference type="ChEBI" id="CHEBI:17976"/>
        <dbReference type="ChEBI" id="CHEBI:57540"/>
        <dbReference type="ChEBI" id="CHEBI:57945"/>
        <dbReference type="EC" id="7.1.1.2"/>
    </reaction>
</comment>
<organism evidence="12">
    <name type="scientific">Chandlerella quiscali</name>
    <dbReference type="NCBI Taxonomy" id="871019"/>
    <lineage>
        <taxon>Eukaryota</taxon>
        <taxon>Metazoa</taxon>
        <taxon>Ecdysozoa</taxon>
        <taxon>Nematoda</taxon>
        <taxon>Chromadorea</taxon>
        <taxon>Rhabditida</taxon>
        <taxon>Spirurina</taxon>
        <taxon>Spiruromorpha</taxon>
        <taxon>Filarioidea</taxon>
        <taxon>Onchocercidae</taxon>
        <taxon>Chandlerella</taxon>
    </lineage>
</organism>
<dbReference type="GO" id="GO:0008137">
    <property type="term" value="F:NADH dehydrogenase (ubiquinone) activity"/>
    <property type="evidence" value="ECO:0007669"/>
    <property type="project" value="UniProtKB-EC"/>
</dbReference>
<dbReference type="PROSITE" id="PS00668">
    <property type="entry name" value="COMPLEX1_ND1_2"/>
    <property type="match status" value="1"/>
</dbReference>
<name>E1AK30_9BILA</name>
<evidence type="ECO:0000256" key="6">
    <source>
        <dbReference type="ARBA" id="ARBA00022989"/>
    </source>
</evidence>
<dbReference type="PANTHER" id="PTHR11432:SF3">
    <property type="entry name" value="NADH-UBIQUINONE OXIDOREDUCTASE CHAIN 1"/>
    <property type="match status" value="1"/>
</dbReference>
<dbReference type="GO" id="GO:0009060">
    <property type="term" value="P:aerobic respiration"/>
    <property type="evidence" value="ECO:0007669"/>
    <property type="project" value="TreeGrafter"/>
</dbReference>
<feature type="transmembrane region" description="Helical" evidence="11">
    <location>
        <begin position="65"/>
        <end position="91"/>
    </location>
</feature>
<dbReference type="GeneID" id="9725732"/>
<keyword evidence="8 11" id="KW-0472">Membrane</keyword>
<dbReference type="AlphaFoldDB" id="E1AK30"/>
<protein>
    <recommendedName>
        <fullName evidence="3 10">NADH-ubiquinone oxidoreductase chain 1</fullName>
        <ecNumber evidence="10">7.1.1.2</ecNumber>
    </recommendedName>
</protein>
<dbReference type="RefSeq" id="YP_003875473.1">
    <property type="nucleotide sequence ID" value="NC_014486.1"/>
</dbReference>
<dbReference type="GO" id="GO:0005743">
    <property type="term" value="C:mitochondrial inner membrane"/>
    <property type="evidence" value="ECO:0007669"/>
    <property type="project" value="UniProtKB-SubCell"/>
</dbReference>
<evidence type="ECO:0000256" key="1">
    <source>
        <dbReference type="ARBA" id="ARBA00004141"/>
    </source>
</evidence>
<evidence type="ECO:0000256" key="7">
    <source>
        <dbReference type="ARBA" id="ARBA00023075"/>
    </source>
</evidence>
<evidence type="ECO:0000256" key="5">
    <source>
        <dbReference type="ARBA" id="ARBA00022692"/>
    </source>
</evidence>
<comment type="similarity">
    <text evidence="2 9">Belongs to the complex I subunit 1 family.</text>
</comment>
<evidence type="ECO:0000256" key="4">
    <source>
        <dbReference type="ARBA" id="ARBA00022448"/>
    </source>
</evidence>
<gene>
    <name evidence="12" type="primary">ND1</name>
</gene>
<feature type="transmembrane region" description="Helical" evidence="11">
    <location>
        <begin position="6"/>
        <end position="26"/>
    </location>
</feature>
<accession>E1AK30</accession>
<feature type="transmembrane region" description="Helical" evidence="11">
    <location>
        <begin position="143"/>
        <end position="159"/>
    </location>
</feature>
<dbReference type="EMBL" id="HM773029">
    <property type="protein sequence ID" value="ADL39031.2"/>
    <property type="molecule type" value="Genomic_DNA"/>
</dbReference>
<dbReference type="CTD" id="4535"/>
<dbReference type="GO" id="GO:0003954">
    <property type="term" value="F:NADH dehydrogenase activity"/>
    <property type="evidence" value="ECO:0007669"/>
    <property type="project" value="TreeGrafter"/>
</dbReference>
<evidence type="ECO:0000313" key="12">
    <source>
        <dbReference type="EMBL" id="ADL39031.2"/>
    </source>
</evidence>
<evidence type="ECO:0000256" key="9">
    <source>
        <dbReference type="RuleBase" id="RU000471"/>
    </source>
</evidence>
<keyword evidence="9" id="KW-0520">NAD</keyword>
<evidence type="ECO:0000256" key="11">
    <source>
        <dbReference type="SAM" id="Phobius"/>
    </source>
</evidence>
<keyword evidence="7 10" id="KW-0830">Ubiquinone</keyword>
<dbReference type="PANTHER" id="PTHR11432">
    <property type="entry name" value="NADH DEHYDROGENASE SUBUNIT 1"/>
    <property type="match status" value="1"/>
</dbReference>
<feature type="transmembrane region" description="Helical" evidence="11">
    <location>
        <begin position="165"/>
        <end position="189"/>
    </location>
</feature>
<dbReference type="Pfam" id="PF00146">
    <property type="entry name" value="NADHdh"/>
    <property type="match status" value="1"/>
</dbReference>
<comment type="subcellular location">
    <subcellularLocation>
        <location evidence="1">Membrane</location>
        <topology evidence="1">Multi-pass membrane protein</topology>
    </subcellularLocation>
    <subcellularLocation>
        <location evidence="9">Mitochondrion inner membrane</location>
        <topology evidence="9">Multi-pass membrane protein</topology>
    </subcellularLocation>
</comment>
<feature type="transmembrane region" description="Helical" evidence="11">
    <location>
        <begin position="226"/>
        <end position="254"/>
    </location>
</feature>
<dbReference type="InterPro" id="IPR018086">
    <property type="entry name" value="NADH_UbQ_OxRdtase_su1_CS"/>
</dbReference>
<geneLocation type="mitochondrion" evidence="12"/>
<reference evidence="12" key="1">
    <citation type="journal article" date="2012" name="BMC Genomics">
        <title>Comparing the mitochondrial genomes of Wolbachia-dependent and independent filarial nematode species.</title>
        <authorList>
            <person name="McNulty S.N."/>
            <person name="Mullin A.S."/>
            <person name="Vaughan J.A."/>
            <person name="Tkach V.V."/>
            <person name="Weil G.J."/>
            <person name="Fischer P.U."/>
        </authorList>
    </citation>
    <scope>NUCLEOTIDE SEQUENCE</scope>
</reference>
<proteinExistence type="inferred from homology"/>
<feature type="transmembrane region" description="Helical" evidence="11">
    <location>
        <begin position="266"/>
        <end position="299"/>
    </location>
</feature>
<dbReference type="PROSITE" id="PS00667">
    <property type="entry name" value="COMPLEX1_ND1_1"/>
    <property type="match status" value="1"/>
</dbReference>
<keyword evidence="6 11" id="KW-1133">Transmembrane helix</keyword>
<keyword evidence="10 12" id="KW-0496">Mitochondrion</keyword>
<evidence type="ECO:0000256" key="10">
    <source>
        <dbReference type="RuleBase" id="RU000473"/>
    </source>
</evidence>
<evidence type="ECO:0000256" key="3">
    <source>
        <dbReference type="ARBA" id="ARBA00021009"/>
    </source>
</evidence>
<keyword evidence="5 9" id="KW-0812">Transmembrane</keyword>
<keyword evidence="4" id="KW-0813">Transport</keyword>
<evidence type="ECO:0000256" key="2">
    <source>
        <dbReference type="ARBA" id="ARBA00010535"/>
    </source>
</evidence>
<evidence type="ECO:0000256" key="8">
    <source>
        <dbReference type="ARBA" id="ARBA00023136"/>
    </source>
</evidence>
<dbReference type="InterPro" id="IPR001694">
    <property type="entry name" value="NADH_UbQ_OxRdtase_su1/FPO"/>
</dbReference>
<feature type="transmembrane region" description="Helical" evidence="11">
    <location>
        <begin position="103"/>
        <end position="131"/>
    </location>
</feature>
<sequence length="302" mass="35583">MFFFFYLGLFVMIIFILQAVAFLTLLERHFLGGSQCRIGPNKVGYSGIFQAVFDGLKLIKKEQLFLCYSSWFSFLFMPMCGFILMVFFWFTLPYFFVFFSFEYSGVFLFCLMGVSVYFVMFSGIFSGGGYAFLGSLRSCCQSYSYEIAFSIYFLVFLLFNKSLSLFSSFCLFFFLFFFPFFCLVLVDLYRAPFDFSECESELVSGFNVEYSGVGFAVLFLGEYGNLLYFSFLMSSLFFNMSFFFFYFIVCLIVFSRSAYPRFRFDMLMSLCWLWFLPVGFYFFGMSFLVFLFCLFSLIFSMM</sequence>